<evidence type="ECO:0000256" key="3">
    <source>
        <dbReference type="ARBA" id="ARBA00022692"/>
    </source>
</evidence>
<accession>A0AAJ0FK41</accession>
<evidence type="ECO:0000256" key="1">
    <source>
        <dbReference type="ARBA" id="ARBA00004141"/>
    </source>
</evidence>
<comment type="caution">
    <text evidence="9">The sequence shown here is derived from an EMBL/GenBank/DDBJ whole genome shotgun (WGS) entry which is preliminary data.</text>
</comment>
<keyword evidence="3 7" id="KW-0812">Transmembrane</keyword>
<keyword evidence="5 7" id="KW-0472">Membrane</keyword>
<dbReference type="FunFam" id="1.20.1250.20:FF:000018">
    <property type="entry name" value="MFS transporter permease"/>
    <property type="match status" value="1"/>
</dbReference>
<feature type="transmembrane region" description="Helical" evidence="7">
    <location>
        <begin position="175"/>
        <end position="197"/>
    </location>
</feature>
<evidence type="ECO:0000256" key="2">
    <source>
        <dbReference type="ARBA" id="ARBA00022448"/>
    </source>
</evidence>
<dbReference type="RefSeq" id="XP_060279923.1">
    <property type="nucleotide sequence ID" value="XM_060431905.1"/>
</dbReference>
<dbReference type="InterPro" id="IPR020846">
    <property type="entry name" value="MFS_dom"/>
</dbReference>
<feature type="region of interest" description="Disordered" evidence="6">
    <location>
        <begin position="1"/>
        <end position="23"/>
    </location>
</feature>
<dbReference type="GeneID" id="85315092"/>
<organism evidence="9 10">
    <name type="scientific">Phialemonium atrogriseum</name>
    <dbReference type="NCBI Taxonomy" id="1093897"/>
    <lineage>
        <taxon>Eukaryota</taxon>
        <taxon>Fungi</taxon>
        <taxon>Dikarya</taxon>
        <taxon>Ascomycota</taxon>
        <taxon>Pezizomycotina</taxon>
        <taxon>Sordariomycetes</taxon>
        <taxon>Sordariomycetidae</taxon>
        <taxon>Cephalothecales</taxon>
        <taxon>Cephalothecaceae</taxon>
        <taxon>Phialemonium</taxon>
    </lineage>
</organism>
<dbReference type="Proteomes" id="UP001244011">
    <property type="component" value="Unassembled WGS sequence"/>
</dbReference>
<dbReference type="FunFam" id="1.20.1250.20:FF:000013">
    <property type="entry name" value="MFS general substrate transporter"/>
    <property type="match status" value="1"/>
</dbReference>
<dbReference type="GO" id="GO:0022857">
    <property type="term" value="F:transmembrane transporter activity"/>
    <property type="evidence" value="ECO:0007669"/>
    <property type="project" value="InterPro"/>
</dbReference>
<gene>
    <name evidence="9" type="ORF">QBC33DRAFT_596971</name>
</gene>
<feature type="transmembrane region" description="Helical" evidence="7">
    <location>
        <begin position="316"/>
        <end position="337"/>
    </location>
</feature>
<dbReference type="Gene3D" id="1.20.1250.20">
    <property type="entry name" value="MFS general substrate transporter like domains"/>
    <property type="match status" value="2"/>
</dbReference>
<feature type="transmembrane region" description="Helical" evidence="7">
    <location>
        <begin position="47"/>
        <end position="67"/>
    </location>
</feature>
<feature type="transmembrane region" description="Helical" evidence="7">
    <location>
        <begin position="344"/>
        <end position="362"/>
    </location>
</feature>
<evidence type="ECO:0000313" key="9">
    <source>
        <dbReference type="EMBL" id="KAK1763710.1"/>
    </source>
</evidence>
<feature type="transmembrane region" description="Helical" evidence="7">
    <location>
        <begin position="116"/>
        <end position="139"/>
    </location>
</feature>
<name>A0AAJ0FK41_9PEZI</name>
<dbReference type="GO" id="GO:0016020">
    <property type="term" value="C:membrane"/>
    <property type="evidence" value="ECO:0007669"/>
    <property type="project" value="UniProtKB-SubCell"/>
</dbReference>
<protein>
    <submittedName>
        <fullName evidence="9">High-affinity nicotinic acid transporter</fullName>
    </submittedName>
</protein>
<evidence type="ECO:0000256" key="5">
    <source>
        <dbReference type="ARBA" id="ARBA00023136"/>
    </source>
</evidence>
<evidence type="ECO:0000256" key="4">
    <source>
        <dbReference type="ARBA" id="ARBA00022989"/>
    </source>
</evidence>
<dbReference type="InterPro" id="IPR011701">
    <property type="entry name" value="MFS"/>
</dbReference>
<dbReference type="SUPFAM" id="SSF103473">
    <property type="entry name" value="MFS general substrate transporter"/>
    <property type="match status" value="1"/>
</dbReference>
<evidence type="ECO:0000256" key="6">
    <source>
        <dbReference type="SAM" id="MobiDB-lite"/>
    </source>
</evidence>
<sequence>MTHAEKTPQDDDVPAKDLGDLESTPQLYTDSAEFHERERKVVRKLDIFIAPLMGAFNFISYICRSNIGFAATQGMGKDLNLVGSDLNAAVSVFYVLYLLSELPISMVAKRWKFERVLPTLTICFGAITLGGGFVQSYGALAATRLLLGLFEGCMFPCVALFVANWYKREEMAVRMAFLFASTAIAGAFGGLLAYAIYNMDGVANIAGWRWIYIIEGIITIVFGLACYYLVPSSFENAYFFNNEDKEIMRYRAELTHQYSGGSGHFKMRDIWIAVKDPKTWCHGWIQFCVITPLYAFSQFLPIIIEDGLGFNTLQAQYLTIPVQLWGAIIYMFIAWLSDKYRKRFLFMAIFTPICALGYLLQLCPIPAGAQYFATFLITGGVYIISGNNLAWASSNAAPDGKRGATVGIVLTLTDLAGVIVGQIYPAKDAPRYTLGNAWTFSVVMVGLILFCVVTRIYKSRNAAKERRAAAGEVVPPEEWDDRAPDFVYQT</sequence>
<feature type="transmembrane region" description="Helical" evidence="7">
    <location>
        <begin position="284"/>
        <end position="304"/>
    </location>
</feature>
<feature type="transmembrane region" description="Helical" evidence="7">
    <location>
        <begin position="437"/>
        <end position="457"/>
    </location>
</feature>
<dbReference type="PANTHER" id="PTHR43791">
    <property type="entry name" value="PERMEASE-RELATED"/>
    <property type="match status" value="1"/>
</dbReference>
<feature type="domain" description="Major facilitator superfamily (MFS) profile" evidence="8">
    <location>
        <begin position="43"/>
        <end position="462"/>
    </location>
</feature>
<feature type="transmembrane region" description="Helical" evidence="7">
    <location>
        <begin position="368"/>
        <end position="391"/>
    </location>
</feature>
<dbReference type="Pfam" id="PF07690">
    <property type="entry name" value="MFS_1"/>
    <property type="match status" value="1"/>
</dbReference>
<comment type="subcellular location">
    <subcellularLocation>
        <location evidence="1">Membrane</location>
        <topology evidence="1">Multi-pass membrane protein</topology>
    </subcellularLocation>
</comment>
<dbReference type="PANTHER" id="PTHR43791:SF24">
    <property type="entry name" value="NICOTINIC ACID PLASMA MEMBRANE TRANSPORTER"/>
    <property type="match status" value="1"/>
</dbReference>
<reference evidence="9" key="1">
    <citation type="submission" date="2023-06" db="EMBL/GenBank/DDBJ databases">
        <title>Genome-scale phylogeny and comparative genomics of the fungal order Sordariales.</title>
        <authorList>
            <consortium name="Lawrence Berkeley National Laboratory"/>
            <person name="Hensen N."/>
            <person name="Bonometti L."/>
            <person name="Westerberg I."/>
            <person name="Brannstrom I.O."/>
            <person name="Guillou S."/>
            <person name="Cros-Aarteil S."/>
            <person name="Calhoun S."/>
            <person name="Haridas S."/>
            <person name="Kuo A."/>
            <person name="Mondo S."/>
            <person name="Pangilinan J."/>
            <person name="Riley R."/>
            <person name="Labutti K."/>
            <person name="Andreopoulos B."/>
            <person name="Lipzen A."/>
            <person name="Chen C."/>
            <person name="Yanf M."/>
            <person name="Daum C."/>
            <person name="Ng V."/>
            <person name="Clum A."/>
            <person name="Steindorff A."/>
            <person name="Ohm R."/>
            <person name="Martin F."/>
            <person name="Silar P."/>
            <person name="Natvig D."/>
            <person name="Lalanne C."/>
            <person name="Gautier V."/>
            <person name="Ament-Velasquez S.L."/>
            <person name="Kruys A."/>
            <person name="Hutchinson M.I."/>
            <person name="Powell A.J."/>
            <person name="Barry K."/>
            <person name="Miller A.N."/>
            <person name="Grigoriev I.V."/>
            <person name="Debuchy R."/>
            <person name="Gladieux P."/>
            <person name="Thoren M.H."/>
            <person name="Johannesson H."/>
        </authorList>
    </citation>
    <scope>NUCLEOTIDE SEQUENCE</scope>
    <source>
        <strain evidence="9">8032-3</strain>
    </source>
</reference>
<keyword evidence="10" id="KW-1185">Reference proteome</keyword>
<evidence type="ECO:0000259" key="8">
    <source>
        <dbReference type="PROSITE" id="PS50850"/>
    </source>
</evidence>
<feature type="transmembrane region" description="Helical" evidence="7">
    <location>
        <begin position="145"/>
        <end position="163"/>
    </location>
</feature>
<proteinExistence type="predicted"/>
<dbReference type="PROSITE" id="PS50850">
    <property type="entry name" value="MFS"/>
    <property type="match status" value="1"/>
</dbReference>
<keyword evidence="2" id="KW-0813">Transport</keyword>
<dbReference type="AlphaFoldDB" id="A0AAJ0FK41"/>
<dbReference type="InterPro" id="IPR036259">
    <property type="entry name" value="MFS_trans_sf"/>
</dbReference>
<feature type="region of interest" description="Disordered" evidence="6">
    <location>
        <begin position="470"/>
        <end position="490"/>
    </location>
</feature>
<feature type="transmembrane region" description="Helical" evidence="7">
    <location>
        <begin position="87"/>
        <end position="104"/>
    </location>
</feature>
<feature type="transmembrane region" description="Helical" evidence="7">
    <location>
        <begin position="209"/>
        <end position="230"/>
    </location>
</feature>
<evidence type="ECO:0000256" key="7">
    <source>
        <dbReference type="SAM" id="Phobius"/>
    </source>
</evidence>
<feature type="transmembrane region" description="Helical" evidence="7">
    <location>
        <begin position="403"/>
        <end position="425"/>
    </location>
</feature>
<keyword evidence="4 7" id="KW-1133">Transmembrane helix</keyword>
<evidence type="ECO:0000313" key="10">
    <source>
        <dbReference type="Proteomes" id="UP001244011"/>
    </source>
</evidence>
<dbReference type="EMBL" id="MU839025">
    <property type="protein sequence ID" value="KAK1763710.1"/>
    <property type="molecule type" value="Genomic_DNA"/>
</dbReference>
<feature type="compositionally biased region" description="Basic and acidic residues" evidence="6">
    <location>
        <begin position="1"/>
        <end position="19"/>
    </location>
</feature>